<comment type="caution">
    <text evidence="7">The sequence shown here is derived from an EMBL/GenBank/DDBJ whole genome shotgun (WGS) entry which is preliminary data.</text>
</comment>
<dbReference type="Proteomes" id="UP001301350">
    <property type="component" value="Unassembled WGS sequence"/>
</dbReference>
<feature type="transmembrane region" description="Helical" evidence="5">
    <location>
        <begin position="162"/>
        <end position="179"/>
    </location>
</feature>
<accession>A0AAV9ITL4</accession>
<reference evidence="7 8" key="1">
    <citation type="submission" date="2022-07" db="EMBL/GenBank/DDBJ databases">
        <title>Genome-wide signatures of adaptation to extreme environments.</title>
        <authorList>
            <person name="Cho C.H."/>
            <person name="Yoon H.S."/>
        </authorList>
    </citation>
    <scope>NUCLEOTIDE SEQUENCE [LARGE SCALE GENOMIC DNA]</scope>
    <source>
        <strain evidence="7 8">DBV 063 E5</strain>
    </source>
</reference>
<dbReference type="GO" id="GO:0016095">
    <property type="term" value="P:polyprenol catabolic process"/>
    <property type="evidence" value="ECO:0007669"/>
    <property type="project" value="TreeGrafter"/>
</dbReference>
<evidence type="ECO:0000256" key="1">
    <source>
        <dbReference type="ARBA" id="ARBA00004127"/>
    </source>
</evidence>
<keyword evidence="3 5" id="KW-1133">Transmembrane helix</keyword>
<dbReference type="AlphaFoldDB" id="A0AAV9ITL4"/>
<evidence type="ECO:0000256" key="3">
    <source>
        <dbReference type="ARBA" id="ARBA00022989"/>
    </source>
</evidence>
<dbReference type="InterPro" id="IPR001104">
    <property type="entry name" value="3-oxo-5_a-steroid_4-DH_C"/>
</dbReference>
<name>A0AAV9ITL4_CYACA</name>
<evidence type="ECO:0000259" key="6">
    <source>
        <dbReference type="Pfam" id="PF02544"/>
    </source>
</evidence>
<feature type="transmembrane region" description="Helical" evidence="5">
    <location>
        <begin position="235"/>
        <end position="253"/>
    </location>
</feature>
<sequence length="284" mass="31977">MERDLGFWTVTGYWLVSLALYGLKWVSAEWDQCTRYGKLAPRTLHTTWSVTYRWAFRSMYSWAVVQSVALLNVLAARRGWQWVCMEKNGPSACLLPLGLFTLHALRRCYEGYRVHRYSERCMSAGLWLSGWSFYVMAPLTLARVGAECAQGEARMHPASDSIGLWMGTLSLFVGGNILQHAAHAQLAAARAADAKPSYHVLHGGMFACVACPHYLAEILIYLSLTLSCLLLRPQLKSFMPVLLMLAFVAINLTHNAHRTRAWYLRAFPAGAFPPHRRALIPCLV</sequence>
<evidence type="ECO:0000313" key="7">
    <source>
        <dbReference type="EMBL" id="KAK4535662.1"/>
    </source>
</evidence>
<dbReference type="EMBL" id="JANCYW010000005">
    <property type="protein sequence ID" value="KAK4535662.1"/>
    <property type="molecule type" value="Genomic_DNA"/>
</dbReference>
<dbReference type="GO" id="GO:0005783">
    <property type="term" value="C:endoplasmic reticulum"/>
    <property type="evidence" value="ECO:0007669"/>
    <property type="project" value="TreeGrafter"/>
</dbReference>
<dbReference type="PROSITE" id="PS50244">
    <property type="entry name" value="S5A_REDUCTASE"/>
    <property type="match status" value="1"/>
</dbReference>
<proteinExistence type="predicted"/>
<feature type="domain" description="3-oxo-5-alpha-steroid 4-dehydrogenase C-terminal" evidence="6">
    <location>
        <begin position="169"/>
        <end position="283"/>
    </location>
</feature>
<keyword evidence="8" id="KW-1185">Reference proteome</keyword>
<keyword evidence="2 5" id="KW-0812">Transmembrane</keyword>
<gene>
    <name evidence="7" type="ORF">CDCA_CDCA05G1687</name>
</gene>
<evidence type="ECO:0000313" key="8">
    <source>
        <dbReference type="Proteomes" id="UP001301350"/>
    </source>
</evidence>
<dbReference type="Pfam" id="PF02544">
    <property type="entry name" value="Steroid_dh"/>
    <property type="match status" value="1"/>
</dbReference>
<dbReference type="PANTHER" id="PTHR14624:SF0">
    <property type="entry name" value="POLYPRENOL REDUCTASE"/>
    <property type="match status" value="1"/>
</dbReference>
<evidence type="ECO:0000256" key="2">
    <source>
        <dbReference type="ARBA" id="ARBA00022692"/>
    </source>
</evidence>
<keyword evidence="4 5" id="KW-0472">Membrane</keyword>
<feature type="transmembrane region" description="Helical" evidence="5">
    <location>
        <begin position="121"/>
        <end position="142"/>
    </location>
</feature>
<feature type="transmembrane region" description="Helical" evidence="5">
    <location>
        <begin position="6"/>
        <end position="26"/>
    </location>
</feature>
<dbReference type="PANTHER" id="PTHR14624">
    <property type="entry name" value="DFG10 PROTEIN"/>
    <property type="match status" value="1"/>
</dbReference>
<organism evidence="7 8">
    <name type="scientific">Cyanidium caldarium</name>
    <name type="common">Red alga</name>
    <dbReference type="NCBI Taxonomy" id="2771"/>
    <lineage>
        <taxon>Eukaryota</taxon>
        <taxon>Rhodophyta</taxon>
        <taxon>Bangiophyceae</taxon>
        <taxon>Cyanidiales</taxon>
        <taxon>Cyanidiaceae</taxon>
        <taxon>Cyanidium</taxon>
    </lineage>
</organism>
<evidence type="ECO:0000256" key="4">
    <source>
        <dbReference type="ARBA" id="ARBA00023136"/>
    </source>
</evidence>
<comment type="subcellular location">
    <subcellularLocation>
        <location evidence="1">Endomembrane system</location>
        <topology evidence="1">Multi-pass membrane protein</topology>
    </subcellularLocation>
</comment>
<dbReference type="GO" id="GO:0006488">
    <property type="term" value="P:dolichol-linked oligosaccharide biosynthetic process"/>
    <property type="evidence" value="ECO:0007669"/>
    <property type="project" value="InterPro"/>
</dbReference>
<evidence type="ECO:0000256" key="5">
    <source>
        <dbReference type="SAM" id="Phobius"/>
    </source>
</evidence>
<dbReference type="GO" id="GO:0003865">
    <property type="term" value="F:3-oxo-5-alpha-steroid 4-dehydrogenase activity"/>
    <property type="evidence" value="ECO:0007669"/>
    <property type="project" value="TreeGrafter"/>
</dbReference>
<protein>
    <recommendedName>
        <fullName evidence="6">3-oxo-5-alpha-steroid 4-dehydrogenase C-terminal domain-containing protein</fullName>
    </recommendedName>
</protein>
<feature type="transmembrane region" description="Helical" evidence="5">
    <location>
        <begin position="200"/>
        <end position="223"/>
    </location>
</feature>
<dbReference type="InterPro" id="IPR039698">
    <property type="entry name" value="Dfg10/SRD5A3"/>
</dbReference>